<dbReference type="GO" id="GO:0003899">
    <property type="term" value="F:DNA-directed RNA polymerase activity"/>
    <property type="evidence" value="ECO:0007669"/>
    <property type="project" value="UniProtKB-EC"/>
</dbReference>
<geneLocation type="plastid" evidence="9"/>
<dbReference type="PANTHER" id="PTHR19376">
    <property type="entry name" value="DNA-DIRECTED RNA POLYMERASE"/>
    <property type="match status" value="1"/>
</dbReference>
<reference evidence="9" key="1">
    <citation type="journal article" date="2020" name="Front. Plant Sci.">
        <title>Comparative Plastid Genomics of Non-Photosynthetic Chrysophytes: Genome Reduction and Compaction.</title>
        <authorList>
            <person name="Kim J.I."/>
            <person name="Jeong M."/>
            <person name="Archibald J.M."/>
            <person name="Shin W."/>
        </authorList>
    </citation>
    <scope>NUCLEOTIDE SEQUENCE</scope>
    <source>
        <strain evidence="9">Yongseonkyo072317C3</strain>
    </source>
</reference>
<organism evidence="9">
    <name type="scientific">Poteriospumella lacustris</name>
    <dbReference type="NCBI Taxonomy" id="1117027"/>
    <lineage>
        <taxon>Eukaryota</taxon>
        <taxon>Sar</taxon>
        <taxon>Stramenopiles</taxon>
        <taxon>Ochrophyta</taxon>
        <taxon>Chrysophyceae</taxon>
        <taxon>Chromulinales</taxon>
        <taxon>Dinobryaceae</taxon>
        <taxon>Poteriospumella</taxon>
    </lineage>
</organism>
<dbReference type="InterPro" id="IPR045867">
    <property type="entry name" value="DNA-dir_RpoC_beta_prime"/>
</dbReference>
<dbReference type="SUPFAM" id="SSF64484">
    <property type="entry name" value="beta and beta-prime subunits of DNA dependent RNA-polymerase"/>
    <property type="match status" value="1"/>
</dbReference>
<evidence type="ECO:0000259" key="8">
    <source>
        <dbReference type="SMART" id="SM00663"/>
    </source>
</evidence>
<keyword evidence="2 7" id="KW-0240">DNA-directed RNA polymerase</keyword>
<keyword evidence="5 7" id="KW-0804">Transcription</keyword>
<evidence type="ECO:0000256" key="1">
    <source>
        <dbReference type="ARBA" id="ARBA00004026"/>
    </source>
</evidence>
<evidence type="ECO:0000256" key="4">
    <source>
        <dbReference type="ARBA" id="ARBA00022695"/>
    </source>
</evidence>
<dbReference type="InterPro" id="IPR007066">
    <property type="entry name" value="RNA_pol_Rpb1_3"/>
</dbReference>
<dbReference type="Pfam" id="PF00623">
    <property type="entry name" value="RNA_pol_Rpb1_2"/>
    <property type="match status" value="1"/>
</dbReference>
<evidence type="ECO:0000256" key="7">
    <source>
        <dbReference type="RuleBase" id="RU004279"/>
    </source>
</evidence>
<protein>
    <recommendedName>
        <fullName evidence="7">DNA-directed RNA polymerase subunit</fullName>
        <ecNumber evidence="7">2.7.7.6</ecNumber>
    </recommendedName>
</protein>
<dbReference type="EMBL" id="MN935478">
    <property type="protein sequence ID" value="QOU10646.1"/>
    <property type="molecule type" value="Genomic_DNA"/>
</dbReference>
<evidence type="ECO:0000313" key="9">
    <source>
        <dbReference type="EMBL" id="QOU10646.1"/>
    </source>
</evidence>
<feature type="domain" description="RNA polymerase N-terminal" evidence="8">
    <location>
        <begin position="451"/>
        <end position="756"/>
    </location>
</feature>
<dbReference type="Pfam" id="PF04983">
    <property type="entry name" value="RNA_pol_Rpb1_3"/>
    <property type="match status" value="1"/>
</dbReference>
<dbReference type="Gene3D" id="4.10.860.120">
    <property type="entry name" value="RNA polymerase II, clamp domain"/>
    <property type="match status" value="1"/>
</dbReference>
<comment type="similarity">
    <text evidence="7">Belongs to the RNA polymerase beta' chain family.</text>
</comment>
<dbReference type="Pfam" id="PF04997">
    <property type="entry name" value="RNA_pol_Rpb1_1"/>
    <property type="match status" value="1"/>
</dbReference>
<dbReference type="PANTHER" id="PTHR19376:SF54">
    <property type="entry name" value="DNA-DIRECTED RNA POLYMERASE SUBUNIT BETA"/>
    <property type="match status" value="1"/>
</dbReference>
<evidence type="ECO:0000256" key="2">
    <source>
        <dbReference type="ARBA" id="ARBA00022478"/>
    </source>
</evidence>
<keyword evidence="9" id="KW-0934">Plastid</keyword>
<name>A0A7S6PV41_9STRA</name>
<dbReference type="AlphaFoldDB" id="A0A7S6PV41"/>
<dbReference type="GO" id="GO:0003677">
    <property type="term" value="F:DNA binding"/>
    <property type="evidence" value="ECO:0007669"/>
    <property type="project" value="InterPro"/>
</dbReference>
<evidence type="ECO:0000256" key="3">
    <source>
        <dbReference type="ARBA" id="ARBA00022679"/>
    </source>
</evidence>
<comment type="function">
    <text evidence="1 7">DNA-dependent RNA polymerase catalyzes the transcription of DNA into RNA using the four ribonucleoside triphosphates as substrates.</text>
</comment>
<dbReference type="InterPro" id="IPR006592">
    <property type="entry name" value="RNA_pol_N"/>
</dbReference>
<sequence>MTNKLLEREKFKLELKKTEKLLTQLDSLYSSFDYAKLSIASPARILSWSTREILVNLGNRLEPKITKQIIGEVTNNETVRFTNFSPVAGGLFCEKIFGPLKTGVCACGNKYEKIGFGLACPRCYVEFTESRVRRYRMGTFPLFVPVSHVWFLKGRPSYIEQILEIPRKALESTLYYKDLYQSFEFSKFSSREKSLLYPIYYYSQTAKSHPQLCVDFCFFSSSLAKYRREHLKEFKAFLVANKKKILSYENRLDTLNLNFLEKGQNNFEQFLKRRVSNLKKKSGNLLKQIERLLSILNLYERSRPAYYNTKNFDGKIIQDFEEFYKFLTKKKTGFLSQFSKQNLFKIFNRATRIQNKAFSNSSKALLKEEYYEKLGKSILTDYYIQKYSGKYRKRYNSEIIYSLLEDINLKDEISLLRDKLSLFGSKKNEQNRVIKRLRVLESFLATSTNPSSMMLTHLPILPPTLRPLQELENGKLISADLNEIYRLIILRTRRIFTYNMFGARNDDFSMFRSQIAKSVQEAVDCLIDNARMPKQRQILLNNRPLRTLTEILEGKEGRFRQTLLGKRVDYSGRSVIVVGPELKMNQCGLPFEIAKTLFEPFLISLLLELKLALEQKKNKEGLAPLNLEIYKGFSYRKFLKLLIEKNKPIIWSLLFQLSQRYSILLNRAPTLHKFGIQAFDPLITLGDAIQLHPLVCAGFNADFDGDQMAIHLPLYSASQLEIKSFLKTSANIFSPSNGEVIVKPSQDIVIGAYYLTYMQEKDPSLKPKIFANKQEILLALGTKKVNLQTPIFIRYDISKFSYYIDKSELSILDTSFILWKAGVKIFKILTNSTINKRVYLLTNLGVLTGNLINENKYILSDCYFETTPGRVLFNLGISTYQKEF</sequence>
<comment type="catalytic activity">
    <reaction evidence="6 7">
        <text>RNA(n) + a ribonucleoside 5'-triphosphate = RNA(n+1) + diphosphate</text>
        <dbReference type="Rhea" id="RHEA:21248"/>
        <dbReference type="Rhea" id="RHEA-COMP:14527"/>
        <dbReference type="Rhea" id="RHEA-COMP:17342"/>
        <dbReference type="ChEBI" id="CHEBI:33019"/>
        <dbReference type="ChEBI" id="CHEBI:61557"/>
        <dbReference type="ChEBI" id="CHEBI:140395"/>
        <dbReference type="EC" id="2.7.7.6"/>
    </reaction>
</comment>
<keyword evidence="3 7" id="KW-0808">Transferase</keyword>
<dbReference type="InterPro" id="IPR007080">
    <property type="entry name" value="RNA_pol_Rpb1_1"/>
</dbReference>
<keyword evidence="4 7" id="KW-0548">Nucleotidyltransferase</keyword>
<evidence type="ECO:0000256" key="5">
    <source>
        <dbReference type="ARBA" id="ARBA00023163"/>
    </source>
</evidence>
<evidence type="ECO:0000256" key="6">
    <source>
        <dbReference type="ARBA" id="ARBA00048552"/>
    </source>
</evidence>
<dbReference type="GO" id="GO:0000428">
    <property type="term" value="C:DNA-directed RNA polymerase complex"/>
    <property type="evidence" value="ECO:0007669"/>
    <property type="project" value="UniProtKB-KW"/>
</dbReference>
<gene>
    <name evidence="9" type="primary">rpoC1</name>
    <name evidence="9" type="ORF">PoterioPt_p011</name>
</gene>
<dbReference type="Gene3D" id="1.10.274.100">
    <property type="entry name" value="RNA polymerase Rpb1, domain 3"/>
    <property type="match status" value="1"/>
</dbReference>
<accession>A0A7S6PV41</accession>
<dbReference type="SMART" id="SM00663">
    <property type="entry name" value="RPOLA_N"/>
    <property type="match status" value="1"/>
</dbReference>
<proteinExistence type="inferred from homology"/>
<dbReference type="Gene3D" id="2.40.40.20">
    <property type="match status" value="2"/>
</dbReference>
<dbReference type="EC" id="2.7.7.6" evidence="7"/>
<dbReference type="InterPro" id="IPR042102">
    <property type="entry name" value="RNA_pol_Rpb1_3_sf"/>
</dbReference>
<dbReference type="InterPro" id="IPR044893">
    <property type="entry name" value="RNA_pol_Rpb1_clamp_domain"/>
</dbReference>
<dbReference type="GO" id="GO:0006351">
    <property type="term" value="P:DNA-templated transcription"/>
    <property type="evidence" value="ECO:0007669"/>
    <property type="project" value="InterPro"/>
</dbReference>
<dbReference type="InterPro" id="IPR000722">
    <property type="entry name" value="RNA_pol_asu"/>
</dbReference>